<proteinExistence type="predicted"/>
<evidence type="ECO:0000313" key="7">
    <source>
        <dbReference type="EMBL" id="KAF8876792.1"/>
    </source>
</evidence>
<dbReference type="GO" id="GO:0005886">
    <property type="term" value="C:plasma membrane"/>
    <property type="evidence" value="ECO:0007669"/>
    <property type="project" value="TreeGrafter"/>
</dbReference>
<organism evidence="7 8">
    <name type="scientific">Gymnopilus junonius</name>
    <name type="common">Spectacular rustgill mushroom</name>
    <name type="synonym">Gymnopilus spectabilis subsp. junonius</name>
    <dbReference type="NCBI Taxonomy" id="109634"/>
    <lineage>
        <taxon>Eukaryota</taxon>
        <taxon>Fungi</taxon>
        <taxon>Dikarya</taxon>
        <taxon>Basidiomycota</taxon>
        <taxon>Agaricomycotina</taxon>
        <taxon>Agaricomycetes</taxon>
        <taxon>Agaricomycetidae</taxon>
        <taxon>Agaricales</taxon>
        <taxon>Agaricineae</taxon>
        <taxon>Hymenogastraceae</taxon>
        <taxon>Gymnopilus</taxon>
    </lineage>
</organism>
<gene>
    <name evidence="7" type="ORF">CPB84DRAFT_1795623</name>
</gene>
<feature type="transmembrane region" description="Helical" evidence="6">
    <location>
        <begin position="46"/>
        <end position="65"/>
    </location>
</feature>
<keyword evidence="4 6" id="KW-0472">Membrane</keyword>
<feature type="transmembrane region" description="Helical" evidence="6">
    <location>
        <begin position="72"/>
        <end position="92"/>
    </location>
</feature>
<evidence type="ECO:0000313" key="8">
    <source>
        <dbReference type="Proteomes" id="UP000724874"/>
    </source>
</evidence>
<evidence type="ECO:0000256" key="3">
    <source>
        <dbReference type="ARBA" id="ARBA00022989"/>
    </source>
</evidence>
<feature type="transmembrane region" description="Helical" evidence="6">
    <location>
        <begin position="112"/>
        <end position="130"/>
    </location>
</feature>
<comment type="caution">
    <text evidence="7">The sequence shown here is derived from an EMBL/GenBank/DDBJ whole genome shotgun (WGS) entry which is preliminary data.</text>
</comment>
<feature type="transmembrane region" description="Helical" evidence="6">
    <location>
        <begin position="451"/>
        <end position="475"/>
    </location>
</feature>
<dbReference type="GO" id="GO:0005385">
    <property type="term" value="F:zinc ion transmembrane transporter activity"/>
    <property type="evidence" value="ECO:0007669"/>
    <property type="project" value="TreeGrafter"/>
</dbReference>
<dbReference type="Proteomes" id="UP000724874">
    <property type="component" value="Unassembled WGS sequence"/>
</dbReference>
<keyword evidence="3 6" id="KW-1133">Transmembrane helix</keyword>
<reference evidence="7" key="1">
    <citation type="submission" date="2020-11" db="EMBL/GenBank/DDBJ databases">
        <authorList>
            <consortium name="DOE Joint Genome Institute"/>
            <person name="Ahrendt S."/>
            <person name="Riley R."/>
            <person name="Andreopoulos W."/>
            <person name="LaButti K."/>
            <person name="Pangilinan J."/>
            <person name="Ruiz-duenas F.J."/>
            <person name="Barrasa J.M."/>
            <person name="Sanchez-Garcia M."/>
            <person name="Camarero S."/>
            <person name="Miyauchi S."/>
            <person name="Serrano A."/>
            <person name="Linde D."/>
            <person name="Babiker R."/>
            <person name="Drula E."/>
            <person name="Ayuso-Fernandez I."/>
            <person name="Pacheco R."/>
            <person name="Padilla G."/>
            <person name="Ferreira P."/>
            <person name="Barriuso J."/>
            <person name="Kellner H."/>
            <person name="Castanera R."/>
            <person name="Alfaro M."/>
            <person name="Ramirez L."/>
            <person name="Pisabarro A.G."/>
            <person name="Kuo A."/>
            <person name="Tritt A."/>
            <person name="Lipzen A."/>
            <person name="He G."/>
            <person name="Yan M."/>
            <person name="Ng V."/>
            <person name="Cullen D."/>
            <person name="Martin F."/>
            <person name="Rosso M.-N."/>
            <person name="Henrissat B."/>
            <person name="Hibbett D."/>
            <person name="Martinez A.T."/>
            <person name="Grigoriev I.V."/>
        </authorList>
    </citation>
    <scope>NUCLEOTIDE SEQUENCE</scope>
    <source>
        <strain evidence="7">AH 44721</strain>
    </source>
</reference>
<feature type="region of interest" description="Disordered" evidence="5">
    <location>
        <begin position="140"/>
        <end position="176"/>
    </location>
</feature>
<feature type="transmembrane region" description="Helical" evidence="6">
    <location>
        <begin position="487"/>
        <end position="507"/>
    </location>
</feature>
<sequence>MPIIRALPVQLHSRGLSKYSVMKMGATVAAATAATSDSLDIEEERIGVMFIILFVSLFAVSFPTLSKQIRFLRIPGIHFGTGVILATAFIHLLDDAFRSLADRKVEERYGKVSKWTGSIILVSLLAIFLVEYTSTSFVEHLNGKSSTPSTPVASQVPSRRPSLPPKPNGAPANPDEAISEITPLLNGGRPVSITIPAGVQTYHAIHSHTSHSHTHHTHQSNILTNSPRVCRMALTHEHTPIQIDGHKSERGESYERALQKRRQDQYETEQRRIEDSNAEQRPRIGRRRQIVGLLVSDTHLRLMSFKWASMIHSFVIGLTLSVTSGSDFTSLTTAIIFHQLFEGFSLGIRIAAIPPKPKSLSHSKELDIEDVQERLEDEIDSEDSEEVVRAPPRHTLSSSPQVIHSHRPSIDKGKHKSACSAPSSTLLYSPKRSSKWQPWKWRWRHVKEFEWLKLTLTSLFGVTTPLGMALGMLVWNGPGRNHSSNDASMLLTQGIMSAISAGLLIYAATVEMIAGDFVFGDVEGHHHHHHHTHEEVEGKSDADASHSRGRKLRRGEERSIECEARAAEGANVELRMEEDAAGQVPAEEIIAAAMEEQGGQEEEGSEQGPRIGKRVLAVLSLFAGAGMMVLVGLGEGD</sequence>
<accession>A0A9P5TH35</accession>
<dbReference type="Pfam" id="PF02535">
    <property type="entry name" value="Zip"/>
    <property type="match status" value="2"/>
</dbReference>
<feature type="region of interest" description="Disordered" evidence="5">
    <location>
        <begin position="241"/>
        <end position="281"/>
    </location>
</feature>
<evidence type="ECO:0000256" key="1">
    <source>
        <dbReference type="ARBA" id="ARBA00004141"/>
    </source>
</evidence>
<feature type="region of interest" description="Disordered" evidence="5">
    <location>
        <begin position="379"/>
        <end position="418"/>
    </location>
</feature>
<dbReference type="PANTHER" id="PTHR11040:SF44">
    <property type="entry name" value="PROTEIN ZNTC-RELATED"/>
    <property type="match status" value="1"/>
</dbReference>
<evidence type="ECO:0000256" key="2">
    <source>
        <dbReference type="ARBA" id="ARBA00022692"/>
    </source>
</evidence>
<protein>
    <submittedName>
        <fullName evidence="7">ZIP zinc transporter-domain-containing protein</fullName>
    </submittedName>
</protein>
<dbReference type="AlphaFoldDB" id="A0A9P5TH35"/>
<evidence type="ECO:0000256" key="5">
    <source>
        <dbReference type="SAM" id="MobiDB-lite"/>
    </source>
</evidence>
<feature type="compositionally biased region" description="Polar residues" evidence="5">
    <location>
        <begin position="140"/>
        <end position="157"/>
    </location>
</feature>
<dbReference type="InterPro" id="IPR003689">
    <property type="entry name" value="ZIP"/>
</dbReference>
<feature type="transmembrane region" description="Helical" evidence="6">
    <location>
        <begin position="615"/>
        <end position="634"/>
    </location>
</feature>
<evidence type="ECO:0000256" key="6">
    <source>
        <dbReference type="SAM" id="Phobius"/>
    </source>
</evidence>
<dbReference type="OrthoDB" id="448280at2759"/>
<feature type="compositionally biased region" description="Basic and acidic residues" evidence="5">
    <location>
        <begin position="532"/>
        <end position="546"/>
    </location>
</feature>
<dbReference type="PANTHER" id="PTHR11040">
    <property type="entry name" value="ZINC/IRON TRANSPORTER"/>
    <property type="match status" value="1"/>
</dbReference>
<keyword evidence="8" id="KW-1185">Reference proteome</keyword>
<evidence type="ECO:0000256" key="4">
    <source>
        <dbReference type="ARBA" id="ARBA00023136"/>
    </source>
</evidence>
<dbReference type="EMBL" id="JADNYJ010000178">
    <property type="protein sequence ID" value="KAF8876792.1"/>
    <property type="molecule type" value="Genomic_DNA"/>
</dbReference>
<comment type="subcellular location">
    <subcellularLocation>
        <location evidence="1">Membrane</location>
        <topology evidence="1">Multi-pass membrane protein</topology>
    </subcellularLocation>
</comment>
<keyword evidence="2 6" id="KW-0812">Transmembrane</keyword>
<name>A0A9P5TH35_GYMJU</name>
<feature type="region of interest" description="Disordered" evidence="5">
    <location>
        <begin position="525"/>
        <end position="560"/>
    </location>
</feature>